<evidence type="ECO:0000313" key="1">
    <source>
        <dbReference type="EMBL" id="KGF32948.1"/>
    </source>
</evidence>
<dbReference type="Proteomes" id="UP000029556">
    <property type="component" value="Unassembled WGS sequence"/>
</dbReference>
<dbReference type="InterPro" id="IPR046552">
    <property type="entry name" value="DUF6706"/>
</dbReference>
<comment type="caution">
    <text evidence="1">The sequence shown here is derived from an EMBL/GenBank/DDBJ whole genome shotgun (WGS) entry which is preliminary data.</text>
</comment>
<reference evidence="1 2" key="1">
    <citation type="submission" date="2014-07" db="EMBL/GenBank/DDBJ databases">
        <authorList>
            <person name="McCorrison J."/>
            <person name="Sanka R."/>
            <person name="Torralba M."/>
            <person name="Gillis M."/>
            <person name="Haft D.H."/>
            <person name="Methe B."/>
            <person name="Sutton G."/>
            <person name="Nelson K.E."/>
        </authorList>
    </citation>
    <scope>NUCLEOTIDE SEQUENCE [LARGE SCALE GENOMIC DNA]</scope>
    <source>
        <strain evidence="1 2">DNF00853</strain>
    </source>
</reference>
<sequence length="105" mass="11925">MSIKEYISNKFQSFGIQVSEADLLDISFSANVILDDDISFDNLENVIVAFVQYVPFLMSRPSSVSESGFSMSWDKDALLSFYNAMCKRYGLKNELDANSPKIRFL</sequence>
<dbReference type="AlphaFoldDB" id="A0A095ZE67"/>
<evidence type="ECO:0000313" key="2">
    <source>
        <dbReference type="Proteomes" id="UP000029556"/>
    </source>
</evidence>
<dbReference type="EMBL" id="JRNN01000096">
    <property type="protein sequence ID" value="KGF32948.1"/>
    <property type="molecule type" value="Genomic_DNA"/>
</dbReference>
<dbReference type="Pfam" id="PF20449">
    <property type="entry name" value="DUF6706"/>
    <property type="match status" value="1"/>
</dbReference>
<name>A0A095ZE67_9BACT</name>
<accession>A0A095ZE67</accession>
<gene>
    <name evidence="1" type="ORF">HMPREF2137_12520</name>
</gene>
<organism evidence="1 2">
    <name type="scientific">Hoylesella buccalis DNF00853</name>
    <dbReference type="NCBI Taxonomy" id="1401074"/>
    <lineage>
        <taxon>Bacteria</taxon>
        <taxon>Pseudomonadati</taxon>
        <taxon>Bacteroidota</taxon>
        <taxon>Bacteroidia</taxon>
        <taxon>Bacteroidales</taxon>
        <taxon>Prevotellaceae</taxon>
        <taxon>Hoylesella</taxon>
    </lineage>
</organism>
<dbReference type="RefSeq" id="WP_036875027.1">
    <property type="nucleotide sequence ID" value="NZ_JRNN01000096.1"/>
</dbReference>
<dbReference type="OrthoDB" id="1267162at2"/>
<proteinExistence type="predicted"/>
<protein>
    <submittedName>
        <fullName evidence="1">Uncharacterized protein</fullName>
    </submittedName>
</protein>